<feature type="domain" description="HNH nuclease" evidence="2">
    <location>
        <begin position="49"/>
        <end position="102"/>
    </location>
</feature>
<comment type="caution">
    <text evidence="3">The sequence shown here is derived from an EMBL/GenBank/DDBJ whole genome shotgun (WGS) entry which is preliminary data.</text>
</comment>
<accession>A0A918X9D8</accession>
<sequence length="118" mass="13175">MTRCSDCTELATHRGRCHKHHQAYGQRSAVRSRHRQRKRSAQRYAGAAALRKRLQARGHAWCDWCLDDFPADAVDVDHVKPLALGGEDVASNVQVLCRPCHVLKTATDFGGSDAVQRV</sequence>
<proteinExistence type="predicted"/>
<feature type="region of interest" description="Disordered" evidence="1">
    <location>
        <begin position="18"/>
        <end position="44"/>
    </location>
</feature>
<evidence type="ECO:0000259" key="2">
    <source>
        <dbReference type="SMART" id="SM00507"/>
    </source>
</evidence>
<feature type="compositionally biased region" description="Basic residues" evidence="1">
    <location>
        <begin position="30"/>
        <end position="41"/>
    </location>
</feature>
<dbReference type="RefSeq" id="WP_189828610.1">
    <property type="nucleotide sequence ID" value="NZ_BMVC01000035.1"/>
</dbReference>
<dbReference type="CDD" id="cd00085">
    <property type="entry name" value="HNHc"/>
    <property type="match status" value="1"/>
</dbReference>
<dbReference type="SMART" id="SM00507">
    <property type="entry name" value="HNHc"/>
    <property type="match status" value="1"/>
</dbReference>
<dbReference type="InterPro" id="IPR003615">
    <property type="entry name" value="HNH_nuc"/>
</dbReference>
<dbReference type="EMBL" id="BMVC01000035">
    <property type="protein sequence ID" value="GHD19477.1"/>
    <property type="molecule type" value="Genomic_DNA"/>
</dbReference>
<dbReference type="InterPro" id="IPR002711">
    <property type="entry name" value="HNH"/>
</dbReference>
<name>A0A918X9D8_9ACTN</name>
<evidence type="ECO:0000313" key="3">
    <source>
        <dbReference type="EMBL" id="GHD19477.1"/>
    </source>
</evidence>
<evidence type="ECO:0000313" key="4">
    <source>
        <dbReference type="Proteomes" id="UP000638353"/>
    </source>
</evidence>
<gene>
    <name evidence="3" type="ORF">GCM10010334_83170</name>
</gene>
<protein>
    <recommendedName>
        <fullName evidence="2">HNH nuclease domain-containing protein</fullName>
    </recommendedName>
</protein>
<reference evidence="3" key="2">
    <citation type="submission" date="2020-09" db="EMBL/GenBank/DDBJ databases">
        <authorList>
            <person name="Sun Q."/>
            <person name="Ohkuma M."/>
        </authorList>
    </citation>
    <scope>NUCLEOTIDE SEQUENCE</scope>
    <source>
        <strain evidence="3">JCM 4637</strain>
    </source>
</reference>
<dbReference type="Gene3D" id="1.10.30.50">
    <property type="match status" value="1"/>
</dbReference>
<dbReference type="AlphaFoldDB" id="A0A918X9D8"/>
<reference evidence="3" key="1">
    <citation type="journal article" date="2014" name="Int. J. Syst. Evol. Microbiol.">
        <title>Complete genome sequence of Corynebacterium casei LMG S-19264T (=DSM 44701T), isolated from a smear-ripened cheese.</title>
        <authorList>
            <consortium name="US DOE Joint Genome Institute (JGI-PGF)"/>
            <person name="Walter F."/>
            <person name="Albersmeier A."/>
            <person name="Kalinowski J."/>
            <person name="Ruckert C."/>
        </authorList>
    </citation>
    <scope>NUCLEOTIDE SEQUENCE</scope>
    <source>
        <strain evidence="3">JCM 4637</strain>
    </source>
</reference>
<organism evidence="3 4">
    <name type="scientific">Streptomyces finlayi</name>
    <dbReference type="NCBI Taxonomy" id="67296"/>
    <lineage>
        <taxon>Bacteria</taxon>
        <taxon>Bacillati</taxon>
        <taxon>Actinomycetota</taxon>
        <taxon>Actinomycetes</taxon>
        <taxon>Kitasatosporales</taxon>
        <taxon>Streptomycetaceae</taxon>
        <taxon>Streptomyces</taxon>
    </lineage>
</organism>
<dbReference type="Proteomes" id="UP000638353">
    <property type="component" value="Unassembled WGS sequence"/>
</dbReference>
<evidence type="ECO:0000256" key="1">
    <source>
        <dbReference type="SAM" id="MobiDB-lite"/>
    </source>
</evidence>
<dbReference type="Pfam" id="PF01844">
    <property type="entry name" value="HNH"/>
    <property type="match status" value="1"/>
</dbReference>